<comment type="caution">
    <text evidence="2">The sequence shown here is derived from an EMBL/GenBank/DDBJ whole genome shotgun (WGS) entry which is preliminary data.</text>
</comment>
<dbReference type="OrthoDB" id="160374at2759"/>
<gene>
    <name evidence="2" type="ORF">CLIB1423_06S00584</name>
</gene>
<protein>
    <submittedName>
        <fullName evidence="2">Nucleolar pre-ribosomal-associated protein 2</fullName>
    </submittedName>
</protein>
<name>A0A9P0QP87_9ASCO</name>
<dbReference type="PANTHER" id="PTHR15682">
    <property type="entry name" value="UNHEALTHY RIBOSOME BIOGENESIS PROTEIN 2 HOMOLOG"/>
    <property type="match status" value="1"/>
</dbReference>
<dbReference type="GO" id="GO:0005730">
    <property type="term" value="C:nucleolus"/>
    <property type="evidence" value="ECO:0007669"/>
    <property type="project" value="TreeGrafter"/>
</dbReference>
<keyword evidence="3" id="KW-1185">Reference proteome</keyword>
<sequence>MNAEGTTRFLRSKTEPLQKIVETANSLLDNDATVYLPNLKIFVFDLICDRLTDSTKSFSSWKTTPEVWQLFNRTWTLLSEDPTDRQLRNNHFKKFKFIELVITVLNNIIASDEQLLRAVFQAIDLIVQNSYVAIEESSSIELLSSYSHAISTVKGVDQDSVDLWSGTINHIYQLPYLRVNHKFNKKTTTKFYTECLIPVLNYLTSIPSSSPSAPSQTVEVFVSIVTKIVSNKDSVPYLNQNVKLLLNDEALNDRSILYFYKQVIKAHSKNMEICEELYSTITGHEKYSKLAEPLLEQLTSANRTMSTSFIQQTYEKEYILTNSSVNWDLLGHLIVLDVDLAIEHGLDILNNVPLKFYTTIGDKIVSAFVKGREFTKFIEEVWLNAIIHSPHHSKKWTNEDFINIVSKNIDELSTIQLTSVIKKLTEVYDVKVSRTHVTPRLLAIVKGLLKCSNQKIVAIKSSLLENDNSLKFIEESWEIRFYLLCLYGKDYQVKREDLVVSASKIPSCYYFYTIFRMKEINEEVADKLITTVIPKYLTYLQHESNKESNHMVLNLMKRWIAFANNNFDKEQLNQVIELIFSTVDVKDLVAYFEKYGYIFFEQKEINNALISKLIELLSNSRNKENLQLILSIPIQCFPKHLKVKLVDITYDECISKTTTNIAPTCLNHLLSQPSFRTKVETKFDALLKLLSSNGDKETLITICTSIWSVHVHSHTEPISKEYILDSLSKLSKFYKSLKVKKYKSLPIEFEISTIIVSFNYPATVDQEISDSLGWIASQYLSSSIQLLKQLSLLENYKDVNQILNALNKVPSLLNSDVHTALKDFGLKISLSPSGYELNLARSNLFSLSSMLLESNFNNATYLLSLYIAIQTEFKLESYQELLDNLVNHLQSLQESDLISIHSLLLYTMERDANEDNVHIFIQLLLCFLNKKILKKTNNKESTTLILTGSLSLILTKLDLIMHSCSGSNHSVLNILQSIKNCLSEVYWCFDQYSLETTLSLVSKIIKCVEQVPLPEKTYVLLTQVMSYILLYHRFRLSSRHHLIMSICISLLEPLSLKRKLNFPNDLSSSIESASAYSRLLGNLCEPSNKESTNSNKNGTLNSSSALIKRSLRKHLPVLLVNFIYLSLTSNFSNVNVETILSGIFKIFDVLSPIELQLVSSSLDIPGRTYYKSLYSNYKANGKWKDE</sequence>
<dbReference type="PANTHER" id="PTHR15682:SF2">
    <property type="entry name" value="UNHEALTHY RIBOSOME BIOGENESIS PROTEIN 2 HOMOLOG"/>
    <property type="match status" value="1"/>
</dbReference>
<dbReference type="EMBL" id="CAKXYY010000006">
    <property type="protein sequence ID" value="CAH2352180.1"/>
    <property type="molecule type" value="Genomic_DNA"/>
</dbReference>
<dbReference type="InterPro" id="IPR052609">
    <property type="entry name" value="Ribosome_Biogenesis_Reg"/>
</dbReference>
<proteinExistence type="predicted"/>
<evidence type="ECO:0000313" key="3">
    <source>
        <dbReference type="Proteomes" id="UP000837801"/>
    </source>
</evidence>
<dbReference type="GO" id="GO:0042254">
    <property type="term" value="P:ribosome biogenesis"/>
    <property type="evidence" value="ECO:0007669"/>
    <property type="project" value="TreeGrafter"/>
</dbReference>
<dbReference type="AlphaFoldDB" id="A0A9P0QP87"/>
<reference evidence="2" key="1">
    <citation type="submission" date="2022-03" db="EMBL/GenBank/DDBJ databases">
        <authorList>
            <person name="Legras J.-L."/>
            <person name="Devillers H."/>
            <person name="Grondin C."/>
        </authorList>
    </citation>
    <scope>NUCLEOTIDE SEQUENCE</scope>
    <source>
        <strain evidence="2">CLIB 1423</strain>
    </source>
</reference>
<dbReference type="Proteomes" id="UP000837801">
    <property type="component" value="Unassembled WGS sequence"/>
</dbReference>
<evidence type="ECO:0000313" key="2">
    <source>
        <dbReference type="EMBL" id="CAH2352180.1"/>
    </source>
</evidence>
<organism evidence="2 3">
    <name type="scientific">[Candida] railenensis</name>
    <dbReference type="NCBI Taxonomy" id="45579"/>
    <lineage>
        <taxon>Eukaryota</taxon>
        <taxon>Fungi</taxon>
        <taxon>Dikarya</taxon>
        <taxon>Ascomycota</taxon>
        <taxon>Saccharomycotina</taxon>
        <taxon>Pichiomycetes</taxon>
        <taxon>Debaryomycetaceae</taxon>
        <taxon>Kurtzmaniella</taxon>
    </lineage>
</organism>
<dbReference type="Pfam" id="PF10441">
    <property type="entry name" value="Urb2"/>
    <property type="match status" value="1"/>
</dbReference>
<evidence type="ECO:0000259" key="1">
    <source>
        <dbReference type="Pfam" id="PF10441"/>
    </source>
</evidence>
<accession>A0A9P0QP87</accession>
<dbReference type="InterPro" id="IPR018849">
    <property type="entry name" value="Urb2/Npa2_C"/>
</dbReference>
<feature type="domain" description="Nucleolar 27S pre-rRNA processing Urb2/Npa2 C-terminal" evidence="1">
    <location>
        <begin position="973"/>
        <end position="1185"/>
    </location>
</feature>